<evidence type="ECO:0000256" key="9">
    <source>
        <dbReference type="ARBA" id="ARBA00022833"/>
    </source>
</evidence>
<keyword evidence="10" id="KW-0482">Metalloprotease</keyword>
<dbReference type="FunFam" id="3.30.830.10:FF:000012">
    <property type="entry name" value="Protease 3"/>
    <property type="match status" value="1"/>
</dbReference>
<evidence type="ECO:0000256" key="14">
    <source>
        <dbReference type="RuleBase" id="RU004447"/>
    </source>
</evidence>
<keyword evidence="15" id="KW-0732">Signal</keyword>
<protein>
    <recommendedName>
        <fullName evidence="5">Protease 3</fullName>
        <ecNumber evidence="4">3.4.24.55</ecNumber>
    </recommendedName>
    <alternativeName>
        <fullName evidence="13">Pitrilysin</fullName>
    </alternativeName>
    <alternativeName>
        <fullName evidence="12">Protease III</fullName>
    </alternativeName>
    <alternativeName>
        <fullName evidence="11">Protease pi</fullName>
    </alternativeName>
</protein>
<feature type="signal peptide" evidence="15">
    <location>
        <begin position="1"/>
        <end position="21"/>
    </location>
</feature>
<evidence type="ECO:0000259" key="18">
    <source>
        <dbReference type="Pfam" id="PF16187"/>
    </source>
</evidence>
<dbReference type="GO" id="GO:0006508">
    <property type="term" value="P:proteolysis"/>
    <property type="evidence" value="ECO:0007669"/>
    <property type="project" value="UniProtKB-KW"/>
</dbReference>
<comment type="similarity">
    <text evidence="3 14">Belongs to the peptidase M16 family.</text>
</comment>
<reference evidence="20 21" key="1">
    <citation type="submission" date="2018-09" db="EMBL/GenBank/DDBJ databases">
        <authorList>
            <person name="Wang F."/>
        </authorList>
    </citation>
    <scope>NUCLEOTIDE SEQUENCE [LARGE SCALE GENOMIC DNA]</scope>
    <source>
        <strain evidence="20 21">PLHSC7-2</strain>
    </source>
</reference>
<proteinExistence type="inferred from homology"/>
<organism evidence="20 21">
    <name type="scientific">Motilimonas pumila</name>
    <dbReference type="NCBI Taxonomy" id="2303987"/>
    <lineage>
        <taxon>Bacteria</taxon>
        <taxon>Pseudomonadati</taxon>
        <taxon>Pseudomonadota</taxon>
        <taxon>Gammaproteobacteria</taxon>
        <taxon>Alteromonadales</taxon>
        <taxon>Alteromonadales genera incertae sedis</taxon>
        <taxon>Motilimonas</taxon>
    </lineage>
</organism>
<keyword evidence="9" id="KW-0862">Zinc</keyword>
<dbReference type="Pfam" id="PF00675">
    <property type="entry name" value="Peptidase_M16"/>
    <property type="match status" value="1"/>
</dbReference>
<evidence type="ECO:0000256" key="12">
    <source>
        <dbReference type="ARBA" id="ARBA00031184"/>
    </source>
</evidence>
<dbReference type="EC" id="3.4.24.55" evidence="4"/>
<feature type="chain" id="PRO_5019560815" description="Protease 3" evidence="15">
    <location>
        <begin position="22"/>
        <end position="948"/>
    </location>
</feature>
<dbReference type="InterPro" id="IPR007863">
    <property type="entry name" value="Peptidase_M16_C"/>
</dbReference>
<gene>
    <name evidence="20" type="ORF">D1Z90_03845</name>
</gene>
<dbReference type="InterPro" id="IPR011249">
    <property type="entry name" value="Metalloenz_LuxS/M16"/>
</dbReference>
<dbReference type="EMBL" id="QZCH01000002">
    <property type="protein sequence ID" value="RJG50614.1"/>
    <property type="molecule type" value="Genomic_DNA"/>
</dbReference>
<evidence type="ECO:0000256" key="10">
    <source>
        <dbReference type="ARBA" id="ARBA00023049"/>
    </source>
</evidence>
<evidence type="ECO:0000256" key="3">
    <source>
        <dbReference type="ARBA" id="ARBA00007261"/>
    </source>
</evidence>
<dbReference type="InterPro" id="IPR032632">
    <property type="entry name" value="Peptidase_M16_M"/>
</dbReference>
<sequence length="948" mass="106366">MSAFRLFVAGFLLSVSTLASADSKIITSPNDNRDYQVLELSNKLQVLLVSDVEAKNSAATLAIPVGSMHNPDEQLGLAHYLEHMLFLGSERYPVINDYSKFMRLNGGYTNAYTAQERTVYGFEVNDKVFPEALDRLGDVMRAPLLDETYADKERSTVNAEHQTYKGQDARKFYTLDRYTLNPAHPISRFSTGDLSTLKDKPGSNLQQEMVRFFEQNYSANTMKAVLYGPRTTQDLAKLAEKYFTQIPNRNAKVPTILAPVVTAKEQAIEASLKPSADIKALKISFLVPSVKDYYPYKPGGFISRILGSDREGSLSAYLQQAGLVESLTAGLDTLYAPNTSNVTIQFQLTEKGLQQQDDIIAATFAYIELIKQTGVNQAQYDALAKSLENRFTYLPKSAGFNYSMSLVASMLLFPVEDIIYSHYRLDGFKPKLINNLLAELTPERVRVFVMSPDVKGDQTLYRYGDSYKVEPISEQRQQAWLKQVPLLSAKMSLPSGNRWLPESEAILPPEHQQQAVQLVNKNNVSLWFKQSEFFKEPKGSLSVELNNELSHLSVQNRVAMAMLIGEILPKKLVGLRYEAEEASLSFSVTGNNGLTVSTSGFNDKQGELMLQLLQDIRQTPLLAQDLALAKVELKRQIENKRKGQSINLAFSEFRNLVRVPSWSDADLLAAVDKISLADLTQLREQVFQQSSLRMLVTGNFSSQQATALQQQVLAKIKLNDAPFYHINRIKPEAKRRVNWHTESEMGDAALGYIFISTEKGLSNKAAADLLNKIAYSEFYDQIRTQEQLSYSPFTASFPVGDYAAFGLFTQSPEKGPGDLQQSFERFIRNFDTTLKGYKEAEFNEVKQAYIANLTKKPSNRGEEFAYIAQVWQEGKPDLNEKALRVAALEQTSLADIQAFYQHTVINQDNEQYLIQVVGSNFADAALGKLANAKEIKSLSQWQQQAVAQ</sequence>
<dbReference type="AlphaFoldDB" id="A0A418YJE9"/>
<accession>A0A418YJE9</accession>
<evidence type="ECO:0000259" key="16">
    <source>
        <dbReference type="Pfam" id="PF00675"/>
    </source>
</evidence>
<comment type="caution">
    <text evidence="20">The sequence shown here is derived from an EMBL/GenBank/DDBJ whole genome shotgun (WGS) entry which is preliminary data.</text>
</comment>
<evidence type="ECO:0000256" key="7">
    <source>
        <dbReference type="ARBA" id="ARBA00022723"/>
    </source>
</evidence>
<evidence type="ECO:0000256" key="15">
    <source>
        <dbReference type="SAM" id="SignalP"/>
    </source>
</evidence>
<dbReference type="InterPro" id="IPR050626">
    <property type="entry name" value="Peptidase_M16"/>
</dbReference>
<dbReference type="GO" id="GO:0046872">
    <property type="term" value="F:metal ion binding"/>
    <property type="evidence" value="ECO:0007669"/>
    <property type="project" value="UniProtKB-KW"/>
</dbReference>
<evidence type="ECO:0000259" key="19">
    <source>
        <dbReference type="Pfam" id="PF22456"/>
    </source>
</evidence>
<keyword evidence="6" id="KW-0645">Protease</keyword>
<feature type="domain" description="Peptidase M16 N-terminal" evidence="16">
    <location>
        <begin position="46"/>
        <end position="167"/>
    </location>
</feature>
<feature type="domain" description="Coenzyme PQQ synthesis protein F-like C-terminal lobe" evidence="19">
    <location>
        <begin position="769"/>
        <end position="864"/>
    </location>
</feature>
<evidence type="ECO:0000256" key="4">
    <source>
        <dbReference type="ARBA" id="ARBA00012449"/>
    </source>
</evidence>
<dbReference type="RefSeq" id="WP_119909415.1">
    <property type="nucleotide sequence ID" value="NZ_QZCH01000002.1"/>
</dbReference>
<dbReference type="SUPFAM" id="SSF63411">
    <property type="entry name" value="LuxS/MPP-like metallohydrolase"/>
    <property type="match status" value="4"/>
</dbReference>
<dbReference type="OrthoDB" id="9811314at2"/>
<evidence type="ECO:0000256" key="13">
    <source>
        <dbReference type="ARBA" id="ARBA00033450"/>
    </source>
</evidence>
<evidence type="ECO:0000313" key="20">
    <source>
        <dbReference type="EMBL" id="RJG50614.1"/>
    </source>
</evidence>
<dbReference type="Pfam" id="PF22456">
    <property type="entry name" value="PqqF-like_C_4"/>
    <property type="match status" value="1"/>
</dbReference>
<keyword evidence="7" id="KW-0479">Metal-binding</keyword>
<reference evidence="20 21" key="2">
    <citation type="submission" date="2019-01" db="EMBL/GenBank/DDBJ databases">
        <title>Motilimonas pumilus sp. nov., isolated from the gut of sea cucumber (Apostichopus japonicus).</title>
        <authorList>
            <person name="Wang F.-Q."/>
            <person name="Ren L.-H."/>
            <person name="Lin Y.-W."/>
            <person name="Sun G.-H."/>
            <person name="Du Z.-J."/>
            <person name="Zhao J.-X."/>
            <person name="Liu X.-J."/>
            <person name="Liu L.-J."/>
        </authorList>
    </citation>
    <scope>NUCLEOTIDE SEQUENCE [LARGE SCALE GENOMIC DNA]</scope>
    <source>
        <strain evidence="20 21">PLHSC7-2</strain>
    </source>
</reference>
<dbReference type="PANTHER" id="PTHR43690:SF18">
    <property type="entry name" value="INSULIN-DEGRADING ENZYME-RELATED"/>
    <property type="match status" value="1"/>
</dbReference>
<dbReference type="InterPro" id="IPR011765">
    <property type="entry name" value="Pept_M16_N"/>
</dbReference>
<comment type="function">
    <text evidence="2">Endopeptidase that degrades small peptides of less than 7 kDa, such as glucagon and insulin.</text>
</comment>
<dbReference type="PROSITE" id="PS00143">
    <property type="entry name" value="INSULINASE"/>
    <property type="match status" value="1"/>
</dbReference>
<dbReference type="InterPro" id="IPR054734">
    <property type="entry name" value="PqqF-like_C_4"/>
</dbReference>
<evidence type="ECO:0000256" key="8">
    <source>
        <dbReference type="ARBA" id="ARBA00022801"/>
    </source>
</evidence>
<evidence type="ECO:0000313" key="21">
    <source>
        <dbReference type="Proteomes" id="UP000283255"/>
    </source>
</evidence>
<dbReference type="Gene3D" id="3.30.830.10">
    <property type="entry name" value="Metalloenzyme, LuxS/M16 peptidase-like"/>
    <property type="match status" value="4"/>
</dbReference>
<name>A0A418YJE9_9GAMM</name>
<feature type="domain" description="Peptidase M16 middle/third" evidence="18">
    <location>
        <begin position="391"/>
        <end position="670"/>
    </location>
</feature>
<dbReference type="Proteomes" id="UP000283255">
    <property type="component" value="Unassembled WGS sequence"/>
</dbReference>
<evidence type="ECO:0000256" key="2">
    <source>
        <dbReference type="ARBA" id="ARBA00002184"/>
    </source>
</evidence>
<keyword evidence="8" id="KW-0378">Hydrolase</keyword>
<evidence type="ECO:0000259" key="17">
    <source>
        <dbReference type="Pfam" id="PF05193"/>
    </source>
</evidence>
<evidence type="ECO:0000256" key="1">
    <source>
        <dbReference type="ARBA" id="ARBA00001947"/>
    </source>
</evidence>
<dbReference type="InterPro" id="IPR001431">
    <property type="entry name" value="Pept_M16_Zn_BS"/>
</dbReference>
<dbReference type="GO" id="GO:0004222">
    <property type="term" value="F:metalloendopeptidase activity"/>
    <property type="evidence" value="ECO:0007669"/>
    <property type="project" value="UniProtKB-EC"/>
</dbReference>
<comment type="cofactor">
    <cofactor evidence="1">
        <name>Zn(2+)</name>
        <dbReference type="ChEBI" id="CHEBI:29105"/>
    </cofactor>
</comment>
<dbReference type="Pfam" id="PF16187">
    <property type="entry name" value="Peptidase_M16_M"/>
    <property type="match status" value="1"/>
</dbReference>
<keyword evidence="21" id="KW-1185">Reference proteome</keyword>
<feature type="domain" description="Peptidase M16 C-terminal" evidence="17">
    <location>
        <begin position="207"/>
        <end position="385"/>
    </location>
</feature>
<dbReference type="PANTHER" id="PTHR43690">
    <property type="entry name" value="NARDILYSIN"/>
    <property type="match status" value="1"/>
</dbReference>
<evidence type="ECO:0000256" key="11">
    <source>
        <dbReference type="ARBA" id="ARBA00029597"/>
    </source>
</evidence>
<evidence type="ECO:0000256" key="6">
    <source>
        <dbReference type="ARBA" id="ARBA00022670"/>
    </source>
</evidence>
<dbReference type="GO" id="GO:0005737">
    <property type="term" value="C:cytoplasm"/>
    <property type="evidence" value="ECO:0007669"/>
    <property type="project" value="UniProtKB-ARBA"/>
</dbReference>
<dbReference type="Pfam" id="PF05193">
    <property type="entry name" value="Peptidase_M16_C"/>
    <property type="match status" value="1"/>
</dbReference>
<evidence type="ECO:0000256" key="5">
    <source>
        <dbReference type="ARBA" id="ARBA00017565"/>
    </source>
</evidence>